<dbReference type="Gene3D" id="3.40.50.360">
    <property type="match status" value="1"/>
</dbReference>
<dbReference type="RefSeq" id="WP_186502113.1">
    <property type="nucleotide sequence ID" value="NZ_JACOGK010000004.1"/>
</dbReference>
<dbReference type="SUPFAM" id="SSF52218">
    <property type="entry name" value="Flavoproteins"/>
    <property type="match status" value="1"/>
</dbReference>
<dbReference type="InterPro" id="IPR029039">
    <property type="entry name" value="Flavoprotein-like_sf"/>
</dbReference>
<evidence type="ECO:0000259" key="1">
    <source>
        <dbReference type="Pfam" id="PF12682"/>
    </source>
</evidence>
<name>A0ABR6VFS0_9FIRM</name>
<dbReference type="Pfam" id="PF12682">
    <property type="entry name" value="Flavodoxin_4"/>
    <property type="match status" value="1"/>
</dbReference>
<proteinExistence type="predicted"/>
<evidence type="ECO:0000313" key="2">
    <source>
        <dbReference type="EMBL" id="MBC3536045.1"/>
    </source>
</evidence>
<dbReference type="InterPro" id="IPR008254">
    <property type="entry name" value="Flavodoxin/NO_synth"/>
</dbReference>
<keyword evidence="3" id="KW-1185">Reference proteome</keyword>
<dbReference type="EMBL" id="JACOGK010000004">
    <property type="protein sequence ID" value="MBC3536045.1"/>
    <property type="molecule type" value="Genomic_DNA"/>
</dbReference>
<organism evidence="2 3">
    <name type="scientific">Megasphaera hominis</name>
    <dbReference type="NCBI Taxonomy" id="159836"/>
    <lineage>
        <taxon>Bacteria</taxon>
        <taxon>Bacillati</taxon>
        <taxon>Bacillota</taxon>
        <taxon>Negativicutes</taxon>
        <taxon>Veillonellales</taxon>
        <taxon>Veillonellaceae</taxon>
        <taxon>Megasphaera</taxon>
    </lineage>
</organism>
<sequence>MKKLVAYFSAGGRTAGKAKELAKLVGADLQEIVPAQAYTKADLDWLDKKSRSSLEMKDDYSRPKLVEDHVKPFEYDVVYIGFPIWWYTAPHVILSYLDSHSFGDAQIVLFATSGGSGIDKAVQDLKGKYPELHIVKGTMLNGSVSGDIL</sequence>
<reference evidence="2 3" key="1">
    <citation type="submission" date="2020-08" db="EMBL/GenBank/DDBJ databases">
        <authorList>
            <person name="Liu C."/>
            <person name="Sun Q."/>
        </authorList>
    </citation>
    <scope>NUCLEOTIDE SEQUENCE [LARGE SCALE GENOMIC DNA]</scope>
    <source>
        <strain evidence="2 3">NSJ-59</strain>
    </source>
</reference>
<protein>
    <submittedName>
        <fullName evidence="2">Flavodoxin</fullName>
    </submittedName>
</protein>
<dbReference type="PANTHER" id="PTHR39201">
    <property type="entry name" value="EXPORTED PROTEIN-RELATED"/>
    <property type="match status" value="1"/>
</dbReference>
<gene>
    <name evidence="2" type="ORF">H8J70_02070</name>
</gene>
<accession>A0ABR6VFS0</accession>
<evidence type="ECO:0000313" key="3">
    <source>
        <dbReference type="Proteomes" id="UP000606870"/>
    </source>
</evidence>
<feature type="domain" description="Flavodoxin-like" evidence="1">
    <location>
        <begin position="2"/>
        <end position="147"/>
    </location>
</feature>
<comment type="caution">
    <text evidence="2">The sequence shown here is derived from an EMBL/GenBank/DDBJ whole genome shotgun (WGS) entry which is preliminary data.</text>
</comment>
<dbReference type="PANTHER" id="PTHR39201:SF1">
    <property type="entry name" value="FLAVODOXIN-LIKE DOMAIN-CONTAINING PROTEIN"/>
    <property type="match status" value="1"/>
</dbReference>
<dbReference type="Proteomes" id="UP000606870">
    <property type="component" value="Unassembled WGS sequence"/>
</dbReference>